<dbReference type="CDD" id="cd06261">
    <property type="entry name" value="TM_PBP2"/>
    <property type="match status" value="1"/>
</dbReference>
<protein>
    <submittedName>
        <fullName evidence="10">ABC transporter permease</fullName>
    </submittedName>
</protein>
<organism evidence="10 11">
    <name type="scientific">Rahnella perminowiae</name>
    <dbReference type="NCBI Taxonomy" id="2816244"/>
    <lineage>
        <taxon>Bacteria</taxon>
        <taxon>Pseudomonadati</taxon>
        <taxon>Pseudomonadota</taxon>
        <taxon>Gammaproteobacteria</taxon>
        <taxon>Enterobacterales</taxon>
        <taxon>Yersiniaceae</taxon>
        <taxon>Rahnella</taxon>
    </lineage>
</organism>
<feature type="transmembrane region" description="Helical" evidence="8">
    <location>
        <begin position="177"/>
        <end position="197"/>
    </location>
</feature>
<dbReference type="PANTHER" id="PTHR43163">
    <property type="entry name" value="DIPEPTIDE TRANSPORT SYSTEM PERMEASE PROTEIN DPPB-RELATED"/>
    <property type="match status" value="1"/>
</dbReference>
<comment type="caution">
    <text evidence="10">The sequence shown here is derived from an EMBL/GenBank/DDBJ whole genome shotgun (WGS) entry which is preliminary data.</text>
</comment>
<comment type="similarity">
    <text evidence="7">Belongs to the binding-protein-dependent transport system permease family. OppBC subfamily.</text>
</comment>
<dbReference type="Proteomes" id="UP000699865">
    <property type="component" value="Unassembled WGS sequence"/>
</dbReference>
<evidence type="ECO:0000256" key="8">
    <source>
        <dbReference type="RuleBase" id="RU363032"/>
    </source>
</evidence>
<dbReference type="PANTHER" id="PTHR43163:SF6">
    <property type="entry name" value="DIPEPTIDE TRANSPORT SYSTEM PERMEASE PROTEIN DPPB-RELATED"/>
    <property type="match status" value="1"/>
</dbReference>
<evidence type="ECO:0000256" key="6">
    <source>
        <dbReference type="ARBA" id="ARBA00023136"/>
    </source>
</evidence>
<feature type="domain" description="ABC transmembrane type-1" evidence="9">
    <location>
        <begin position="95"/>
        <end position="300"/>
    </location>
</feature>
<evidence type="ECO:0000256" key="7">
    <source>
        <dbReference type="ARBA" id="ARBA00024202"/>
    </source>
</evidence>
<dbReference type="RefSeq" id="WP_217137523.1">
    <property type="nucleotide sequence ID" value="NZ_JAFMOU010000054.1"/>
</dbReference>
<gene>
    <name evidence="10" type="ORF">J1786_01850</name>
</gene>
<proteinExistence type="inferred from homology"/>
<evidence type="ECO:0000313" key="11">
    <source>
        <dbReference type="Proteomes" id="UP000699865"/>
    </source>
</evidence>
<keyword evidence="6 8" id="KW-0472">Membrane</keyword>
<dbReference type="Pfam" id="PF00528">
    <property type="entry name" value="BPD_transp_1"/>
    <property type="match status" value="1"/>
</dbReference>
<evidence type="ECO:0000256" key="3">
    <source>
        <dbReference type="ARBA" id="ARBA00022475"/>
    </source>
</evidence>
<keyword evidence="2 8" id="KW-0813">Transport</keyword>
<evidence type="ECO:0000256" key="1">
    <source>
        <dbReference type="ARBA" id="ARBA00004651"/>
    </source>
</evidence>
<keyword evidence="5 8" id="KW-1133">Transmembrane helix</keyword>
<sequence length="318" mass="35219">MKSYLIRRIAGWLPVLFFSSIIVFLVVRALPGDLADILAGSDASQSDVQLIRQQYGFDQSWPVQYLQWIKHMVKGDFGVSYTYHRENREIIFSRLPNSLLVALSSLLIALIGGIPFGLLAGLKPGSWFDNTASFLTSLVLATPNFWFGLLAILFASVMLGWLPPGGFVSWEESPAEFIQSLILPALTLALHPAAVLVRFTRNAVNDTLHENFVRAAYAKGLSRRRIISRHILRNALLPVVTIAGILFGRMVGGSIVVETVFAWPGIGRLLVQAIINRDYGMVQGILLVLVALLMVINLIVDLVYSSIDPRIHLTKRGK</sequence>
<feature type="transmembrane region" description="Helical" evidence="8">
    <location>
        <begin position="281"/>
        <end position="304"/>
    </location>
</feature>
<dbReference type="Pfam" id="PF19300">
    <property type="entry name" value="BPD_transp_1_N"/>
    <property type="match status" value="1"/>
</dbReference>
<feature type="transmembrane region" description="Helical" evidence="8">
    <location>
        <begin position="235"/>
        <end position="261"/>
    </location>
</feature>
<dbReference type="InterPro" id="IPR045621">
    <property type="entry name" value="BPD_transp_1_N"/>
</dbReference>
<keyword evidence="4 8" id="KW-0812">Transmembrane</keyword>
<evidence type="ECO:0000259" key="9">
    <source>
        <dbReference type="PROSITE" id="PS50928"/>
    </source>
</evidence>
<evidence type="ECO:0000313" key="10">
    <source>
        <dbReference type="EMBL" id="MBU9833581.1"/>
    </source>
</evidence>
<dbReference type="EMBL" id="JAFMOU010000054">
    <property type="protein sequence ID" value="MBU9833581.1"/>
    <property type="molecule type" value="Genomic_DNA"/>
</dbReference>
<feature type="transmembrane region" description="Helical" evidence="8">
    <location>
        <begin position="12"/>
        <end position="30"/>
    </location>
</feature>
<name>A0ABS6KVE9_9GAMM</name>
<evidence type="ECO:0000256" key="5">
    <source>
        <dbReference type="ARBA" id="ARBA00022989"/>
    </source>
</evidence>
<feature type="transmembrane region" description="Helical" evidence="8">
    <location>
        <begin position="134"/>
        <end position="157"/>
    </location>
</feature>
<evidence type="ECO:0000256" key="2">
    <source>
        <dbReference type="ARBA" id="ARBA00022448"/>
    </source>
</evidence>
<evidence type="ECO:0000256" key="4">
    <source>
        <dbReference type="ARBA" id="ARBA00022692"/>
    </source>
</evidence>
<comment type="subcellular location">
    <subcellularLocation>
        <location evidence="1 8">Cell membrane</location>
        <topology evidence="1 8">Multi-pass membrane protein</topology>
    </subcellularLocation>
</comment>
<reference evidence="10 11" key="1">
    <citation type="submission" date="2021-03" db="EMBL/GenBank/DDBJ databases">
        <title>Five novel Rahnella species.</title>
        <authorList>
            <person name="Brady C."/>
            <person name="Asselin J."/>
            <person name="Beer S."/>
            <person name="Bruberg M.B."/>
            <person name="Crampton B."/>
            <person name="Venter S."/>
            <person name="Arnold D."/>
            <person name="Denman S."/>
        </authorList>
    </citation>
    <scope>NUCLEOTIDE SEQUENCE [LARGE SCALE GENOMIC DNA]</scope>
    <source>
        <strain evidence="10 11">L72c</strain>
    </source>
</reference>
<dbReference type="InterPro" id="IPR000515">
    <property type="entry name" value="MetI-like"/>
</dbReference>
<keyword evidence="11" id="KW-1185">Reference proteome</keyword>
<accession>A0ABS6KVE9</accession>
<keyword evidence="3" id="KW-1003">Cell membrane</keyword>
<dbReference type="PROSITE" id="PS50928">
    <property type="entry name" value="ABC_TM1"/>
    <property type="match status" value="1"/>
</dbReference>
<feature type="transmembrane region" description="Helical" evidence="8">
    <location>
        <begin position="99"/>
        <end position="122"/>
    </location>
</feature>